<feature type="region of interest" description="Disordered" evidence="10">
    <location>
        <begin position="1431"/>
        <end position="1451"/>
    </location>
</feature>
<feature type="coiled-coil region" evidence="9">
    <location>
        <begin position="1928"/>
        <end position="2287"/>
    </location>
</feature>
<gene>
    <name evidence="13" type="ORF">RRG08_011050</name>
</gene>
<comment type="subcellular location">
    <subcellularLocation>
        <location evidence="1">Cytoplasm</location>
    </subcellularLocation>
</comment>
<feature type="region of interest" description="Disordered" evidence="10">
    <location>
        <begin position="1516"/>
        <end position="1543"/>
    </location>
</feature>
<feature type="domain" description="SH3" evidence="11">
    <location>
        <begin position="5229"/>
        <end position="5296"/>
    </location>
</feature>
<feature type="compositionally biased region" description="Polar residues" evidence="10">
    <location>
        <begin position="1142"/>
        <end position="1152"/>
    </location>
</feature>
<feature type="compositionally biased region" description="Polar residues" evidence="10">
    <location>
        <begin position="1480"/>
        <end position="1492"/>
    </location>
</feature>
<dbReference type="SUPFAM" id="SSF49265">
    <property type="entry name" value="Fibronectin type III"/>
    <property type="match status" value="1"/>
</dbReference>
<feature type="coiled-coil region" evidence="9">
    <location>
        <begin position="4769"/>
        <end position="4810"/>
    </location>
</feature>
<feature type="coiled-coil region" evidence="9">
    <location>
        <begin position="998"/>
        <end position="1125"/>
    </location>
</feature>
<feature type="region of interest" description="Disordered" evidence="10">
    <location>
        <begin position="1142"/>
        <end position="1168"/>
    </location>
</feature>
<evidence type="ECO:0000256" key="3">
    <source>
        <dbReference type="ARBA" id="ARBA00018623"/>
    </source>
</evidence>
<feature type="coiled-coil region" evidence="9">
    <location>
        <begin position="2735"/>
        <end position="2784"/>
    </location>
</feature>
<feature type="region of interest" description="Disordered" evidence="10">
    <location>
        <begin position="4851"/>
        <end position="4928"/>
    </location>
</feature>
<evidence type="ECO:0000256" key="2">
    <source>
        <dbReference type="ARBA" id="ARBA00008447"/>
    </source>
</evidence>
<dbReference type="InterPro" id="IPR013783">
    <property type="entry name" value="Ig-like_fold"/>
</dbReference>
<feature type="region of interest" description="Disordered" evidence="10">
    <location>
        <begin position="5193"/>
        <end position="5213"/>
    </location>
</feature>
<dbReference type="Gene3D" id="2.30.30.40">
    <property type="entry name" value="SH3 Domains"/>
    <property type="match status" value="2"/>
</dbReference>
<dbReference type="GO" id="GO:0032982">
    <property type="term" value="C:myosin filament"/>
    <property type="evidence" value="ECO:0007669"/>
    <property type="project" value="UniProtKB-KW"/>
</dbReference>
<feature type="coiled-coil region" evidence="9">
    <location>
        <begin position="2316"/>
        <end position="2644"/>
    </location>
</feature>
<dbReference type="SUPFAM" id="SSF90257">
    <property type="entry name" value="Myosin rod fragments"/>
    <property type="match status" value="1"/>
</dbReference>
<feature type="compositionally biased region" description="Polar residues" evidence="10">
    <location>
        <begin position="480"/>
        <end position="495"/>
    </location>
</feature>
<feature type="coiled-coil region" evidence="9">
    <location>
        <begin position="4536"/>
        <end position="4615"/>
    </location>
</feature>
<feature type="compositionally biased region" description="Low complexity" evidence="10">
    <location>
        <begin position="622"/>
        <end position="632"/>
    </location>
</feature>
<reference evidence="13" key="1">
    <citation type="journal article" date="2023" name="G3 (Bethesda)">
        <title>A reference genome for the long-term kleptoplast-retaining sea slug Elysia crispata morphotype clarki.</title>
        <authorList>
            <person name="Eastman K.E."/>
            <person name="Pendleton A.L."/>
            <person name="Shaikh M.A."/>
            <person name="Suttiyut T."/>
            <person name="Ogas R."/>
            <person name="Tomko P."/>
            <person name="Gavelis G."/>
            <person name="Widhalm J.R."/>
            <person name="Wisecaver J.H."/>
        </authorList>
    </citation>
    <scope>NUCLEOTIDE SEQUENCE</scope>
    <source>
        <strain evidence="13">ECLA1</strain>
    </source>
</reference>
<dbReference type="EMBL" id="JAWDGP010004362">
    <property type="protein sequence ID" value="KAK3764963.1"/>
    <property type="molecule type" value="Genomic_DNA"/>
</dbReference>
<name>A0AAE0Z8T7_9GAST</name>
<accession>A0AAE0Z8T7</accession>
<feature type="compositionally biased region" description="Basic and acidic residues" evidence="10">
    <location>
        <begin position="1431"/>
        <end position="1441"/>
    </location>
</feature>
<dbReference type="Pfam" id="PF25523">
    <property type="entry name" value="Ig_RIMBP2"/>
    <property type="match status" value="1"/>
</dbReference>
<feature type="domain" description="Fibronectin type-III" evidence="12">
    <location>
        <begin position="5093"/>
        <end position="5193"/>
    </location>
</feature>
<dbReference type="Pfam" id="PF07653">
    <property type="entry name" value="SH3_2"/>
    <property type="match status" value="2"/>
</dbReference>
<dbReference type="SUPFAM" id="SSF50044">
    <property type="entry name" value="SH3-domain"/>
    <property type="match status" value="2"/>
</dbReference>
<keyword evidence="14" id="KW-1185">Reference proteome</keyword>
<feature type="compositionally biased region" description="Low complexity" evidence="10">
    <location>
        <begin position="3507"/>
        <end position="3521"/>
    </location>
</feature>
<dbReference type="Gene3D" id="1.10.287.1490">
    <property type="match status" value="3"/>
</dbReference>
<feature type="coiled-coil region" evidence="9">
    <location>
        <begin position="3795"/>
        <end position="3846"/>
    </location>
</feature>
<feature type="compositionally biased region" description="Polar residues" evidence="10">
    <location>
        <begin position="130"/>
        <end position="139"/>
    </location>
</feature>
<feature type="coiled-coil region" evidence="9">
    <location>
        <begin position="2808"/>
        <end position="2968"/>
    </location>
</feature>
<feature type="compositionally biased region" description="Polar residues" evidence="10">
    <location>
        <begin position="4198"/>
        <end position="4211"/>
    </location>
</feature>
<feature type="region of interest" description="Disordered" evidence="10">
    <location>
        <begin position="281"/>
        <end position="321"/>
    </location>
</feature>
<feature type="region of interest" description="Disordered" evidence="10">
    <location>
        <begin position="704"/>
        <end position="773"/>
    </location>
</feature>
<feature type="compositionally biased region" description="Basic and acidic residues" evidence="10">
    <location>
        <begin position="3294"/>
        <end position="3305"/>
    </location>
</feature>
<dbReference type="GO" id="GO:0030016">
    <property type="term" value="C:myofibril"/>
    <property type="evidence" value="ECO:0007669"/>
    <property type="project" value="UniProtKB-SubCell"/>
</dbReference>
<feature type="region of interest" description="Disordered" evidence="10">
    <location>
        <begin position="616"/>
        <end position="643"/>
    </location>
</feature>
<feature type="compositionally biased region" description="Polar residues" evidence="10">
    <location>
        <begin position="3340"/>
        <end position="3351"/>
    </location>
</feature>
<feature type="compositionally biased region" description="Basic and acidic residues" evidence="10">
    <location>
        <begin position="496"/>
        <end position="510"/>
    </location>
</feature>
<feature type="compositionally biased region" description="Basic and acidic residues" evidence="10">
    <location>
        <begin position="4016"/>
        <end position="4027"/>
    </location>
</feature>
<dbReference type="Gene3D" id="1.20.5.340">
    <property type="match status" value="1"/>
</dbReference>
<feature type="compositionally biased region" description="Polar residues" evidence="10">
    <location>
        <begin position="4250"/>
        <end position="4260"/>
    </location>
</feature>
<feature type="region of interest" description="Disordered" evidence="10">
    <location>
        <begin position="3477"/>
        <end position="3532"/>
    </location>
</feature>
<feature type="region of interest" description="Disordered" evidence="10">
    <location>
        <begin position="114"/>
        <end position="139"/>
    </location>
</feature>
<keyword evidence="4 8" id="KW-0728">SH3 domain</keyword>
<feature type="coiled-coil region" evidence="9">
    <location>
        <begin position="3877"/>
        <end position="3962"/>
    </location>
</feature>
<dbReference type="InterPro" id="IPR057884">
    <property type="entry name" value="FN3_RIM-BP1/2/3"/>
</dbReference>
<feature type="region of interest" description="Disordered" evidence="10">
    <location>
        <begin position="1757"/>
        <end position="1778"/>
    </location>
</feature>
<feature type="compositionally biased region" description="Polar residues" evidence="10">
    <location>
        <begin position="4146"/>
        <end position="4158"/>
    </location>
</feature>
<dbReference type="CDD" id="cd00063">
    <property type="entry name" value="FN3"/>
    <property type="match status" value="1"/>
</dbReference>
<feature type="region of interest" description="Disordered" evidence="10">
    <location>
        <begin position="5058"/>
        <end position="5095"/>
    </location>
</feature>
<feature type="compositionally biased region" description="Polar residues" evidence="10">
    <location>
        <begin position="3360"/>
        <end position="3395"/>
    </location>
</feature>
<feature type="compositionally biased region" description="Basic residues" evidence="10">
    <location>
        <begin position="731"/>
        <end position="740"/>
    </location>
</feature>
<feature type="coiled-coil region" evidence="9">
    <location>
        <begin position="1177"/>
        <end position="1239"/>
    </location>
</feature>
<dbReference type="GO" id="GO:0005923">
    <property type="term" value="C:bicellular tight junction"/>
    <property type="evidence" value="ECO:0007669"/>
    <property type="project" value="TreeGrafter"/>
</dbReference>
<feature type="region of interest" description="Disordered" evidence="10">
    <location>
        <begin position="3993"/>
        <end position="4388"/>
    </location>
</feature>
<comment type="caution">
    <text evidence="13">The sequence shown here is derived from an EMBL/GenBank/DDBJ whole genome shotgun (WGS) entry which is preliminary data.</text>
</comment>
<feature type="compositionally biased region" description="Polar residues" evidence="10">
    <location>
        <begin position="4079"/>
        <end position="4096"/>
    </location>
</feature>
<feature type="compositionally biased region" description="Low complexity" evidence="10">
    <location>
        <begin position="4064"/>
        <end position="4077"/>
    </location>
</feature>
<feature type="coiled-coil region" evidence="9">
    <location>
        <begin position="1853"/>
        <end position="1894"/>
    </location>
</feature>
<organism evidence="13 14">
    <name type="scientific">Elysia crispata</name>
    <name type="common">lettuce slug</name>
    <dbReference type="NCBI Taxonomy" id="231223"/>
    <lineage>
        <taxon>Eukaryota</taxon>
        <taxon>Metazoa</taxon>
        <taxon>Spiralia</taxon>
        <taxon>Lophotrochozoa</taxon>
        <taxon>Mollusca</taxon>
        <taxon>Gastropoda</taxon>
        <taxon>Heterobranchia</taxon>
        <taxon>Euthyneura</taxon>
        <taxon>Panpulmonata</taxon>
        <taxon>Sacoglossa</taxon>
        <taxon>Placobranchoidea</taxon>
        <taxon>Plakobranchidae</taxon>
        <taxon>Elysia</taxon>
    </lineage>
</organism>
<dbReference type="InterPro" id="IPR003961">
    <property type="entry name" value="FN3_dom"/>
</dbReference>
<dbReference type="InterPro" id="IPR036116">
    <property type="entry name" value="FN3_sf"/>
</dbReference>
<feature type="compositionally biased region" description="Basic and acidic residues" evidence="10">
    <location>
        <begin position="1643"/>
        <end position="1657"/>
    </location>
</feature>
<evidence type="ECO:0000256" key="4">
    <source>
        <dbReference type="ARBA" id="ARBA00022443"/>
    </source>
</evidence>
<dbReference type="SMART" id="SM00326">
    <property type="entry name" value="SH3"/>
    <property type="match status" value="2"/>
</dbReference>
<feature type="coiled-coil region" evidence="9">
    <location>
        <begin position="643"/>
        <end position="691"/>
    </location>
</feature>
<feature type="region of interest" description="Disordered" evidence="10">
    <location>
        <begin position="1631"/>
        <end position="1679"/>
    </location>
</feature>
<feature type="compositionally biased region" description="Polar residues" evidence="10">
    <location>
        <begin position="704"/>
        <end position="721"/>
    </location>
</feature>
<dbReference type="PANTHER" id="PTHR46349">
    <property type="entry name" value="CINGULIN-LIKE PROTEIN 1-RELATED"/>
    <property type="match status" value="1"/>
</dbReference>
<feature type="compositionally biased region" description="Low complexity" evidence="10">
    <location>
        <begin position="3306"/>
        <end position="3315"/>
    </location>
</feature>
<dbReference type="PROSITE" id="PS50002">
    <property type="entry name" value="SH3"/>
    <property type="match status" value="2"/>
</dbReference>
<protein>
    <recommendedName>
        <fullName evidence="3">Paramyosin</fullName>
    </recommendedName>
</protein>
<proteinExistence type="inferred from homology"/>
<feature type="region of interest" description="Disordered" evidence="10">
    <location>
        <begin position="1471"/>
        <end position="1494"/>
    </location>
</feature>
<evidence type="ECO:0000256" key="8">
    <source>
        <dbReference type="PROSITE-ProRule" id="PRU00192"/>
    </source>
</evidence>
<feature type="compositionally biased region" description="Basic and acidic residues" evidence="10">
    <location>
        <begin position="3316"/>
        <end position="3329"/>
    </location>
</feature>
<feature type="coiled-coil region" evidence="9">
    <location>
        <begin position="3578"/>
        <end position="3678"/>
    </location>
</feature>
<keyword evidence="7" id="KW-0505">Motor protein</keyword>
<keyword evidence="9" id="KW-0175">Coiled coil</keyword>
<feature type="domain" description="SH3" evidence="11">
    <location>
        <begin position="4949"/>
        <end position="5016"/>
    </location>
</feature>
<feature type="region of interest" description="Disordered" evidence="10">
    <location>
        <begin position="479"/>
        <end position="532"/>
    </location>
</feature>
<feature type="compositionally biased region" description="Polar residues" evidence="10">
    <location>
        <begin position="309"/>
        <end position="318"/>
    </location>
</feature>
<evidence type="ECO:0000313" key="14">
    <source>
        <dbReference type="Proteomes" id="UP001283361"/>
    </source>
</evidence>
<evidence type="ECO:0000256" key="5">
    <source>
        <dbReference type="ARBA" id="ARBA00022490"/>
    </source>
</evidence>
<dbReference type="Gene3D" id="2.60.40.10">
    <property type="entry name" value="Immunoglobulins"/>
    <property type="match status" value="1"/>
</dbReference>
<dbReference type="InterPro" id="IPR001452">
    <property type="entry name" value="SH3_domain"/>
</dbReference>
<feature type="region of interest" description="Disordered" evidence="10">
    <location>
        <begin position="3294"/>
        <end position="3421"/>
    </location>
</feature>
<sequence length="5316" mass="603372">MSGTPDMDPCHSVSLRSPARTSTVTVANLIRNIEQLKNKDKLISQLEKDLGHQWVSAHQAALERAAVAACCDGSREGEAQAALPGSGPASLALAYGGHQNLACGSSSSLYTLSSPSALPPKGSNELDPTEFSSRTPSSTDITDSVEDVWSYPLDGVSLSKHDLRKALKESKERNKELVEKCRAFLHRTKELTAQNRAYKDSSVKLLEENKKMQELVEHSKLRCLQLSRQASEASAERNWAQHTSQIVEQARLELGEAHKTIAALKQACSDKDRRIELIQHRKKRRRLAGPQERSIGGETYFGYEEDNNSVDSSHSRSTLSDDDVWDDVMSREETERNYQRLMMEHLQLQKSHTLIQKQTGQIQDPQREEKSKQDLQEDLIQAQCRIEGLEMMLHELGEGEIKTLLKEREIILSNLRASQRKIESFEVEKTQLQQKLTEMSGKAEDLEFQLIEMEQQVEEGWQNPPCPEASVQNVDAKWENASQHQQEQLRASSVEQHGERGGHSSEREGGDGADQSDCQTEEGAESSEGDRSTSALCVLLDSLEQQQQKLQLTSALGPGMDKLRSDLAALLKGKGGEADALLKRLDNITKEEKSRCEALEYMAHELQMKVISLQQEMDSPKAKQGQGKAQKSSKADNSMSAALAREKQENLELKAEVKKLTDSENLLASTERKLREELNVWKTQYDRVKNQFDLYQKRTAPVTTDVSVQTTGNHSSPSKTLSPPLAELTRKNSKDRKSRPRSGDDPTATKRRRSCYDVFSENDRPPTAPKLKNARSVGDLKLGACYLSPQNTEDMVRSHKSVEVQSLPPGLDEQDKENRHVAAMRDELVTLKAENAQLRVRINKCVFEKSTGTEADQGQQHMLLERMNRLDSEAGILRMENETLRARIRQQRASDDSGSESGSVGQISEMEDCLENLREQLEAKEAAEKQLRERLRLVESCAEEAEAAEMAARERFEDLLAREAENSRQVRQMQQTCRELKDILVDKEIMEQGLTDKVDFLQRAEAAATQRVDELEAENKDLRAQLQEAARLADDFESAGPGGANQRELNKIQELKHQMTFLETDNKALQARVAELEENEETLRENWRKVAEVDFSRIQSLDEKVKTLENLNKQLKADLAEAQEYFVINTVTETTLAAELADSQSQLPSASRATGEHLPETAEGGSVDGEDVILSGMVRKDSEKRTLRDKLKTLERQLSDVAEKKNSTIENLQEKIVGLKENEIKLSETISEMEMTEREIRAKLALYESSEVTVEKMLKYQSKIEELRTSQESLLDQLETMENQEMTLQEKMQEMERTLRGKIVTLEVEIKGFKTKELKDAGRIRELEKQEKELSEKTAQQAEKENGLYVKISSLMDEAKAAKAQVESLREQLTDKEDKVRKAKLLEVKFLEIEMEFGKKMSDLSSKLRHKEEELRQKEVAHEEEVSALKEEILTKDKENGSRVTSLEDQLSEKENEISLTMAKLNKQLNEVSGERDAFESQSSDLTTQNQRMKYRQSELDNEIISLKEDISRLDSLETESQGRMKELEEKLNVEKGRTEEAENEVKILKEELAKEKQSVADLENEVSYLKAELSEKSKNIEDSLEKEKEFEKEKQTAESELEMKSERINELENQLKERTEYVNDLKMKYEQAKSESQSIEKQLSDAEVEHERRQEETLNQLNSLKSTMSEKEKEFEEENGLLLSRCEKLEAEVNSLKDSVAAKENDIADLESENMAMKENHSSHVALLEEKQKVLEEELENKIIFLNTQLSQEVETRESEKSALHHASQREQSLSDEVTKLRKELENHKKELVEKLSELEVKNKEQCDLSLQLSNIKHSSETLRHEFELFRDAANETESKLKKAIFEKEALVDKLGADLNKAKDDVQQIELELSQKENLVLEASSEKDKLAEEKHREISKLLEENTVKEQLVQEHIQKSESAVLQCKQEHQSTVDSLQQRVEEEAAKYKQLEEDKQELHVRVEDLESQIQTLELYLSEVNFKLDSKSSQCRKIEEELEVALSDQDKNISEIKALNEQLEGLKSELEKKKVEVTQKVTENSDSLSLVSAKQQELENARTELKKSSQEIEHYKKIVQNKEKEIEVRDQEHQAILFKCDKLSNEYHQRDNEYKQMKSKLTGYEFKLTEAENRYRELEAKCASLEVQLEERFTQAQREESILEAKEAERKELIHKVAQTEGRIDIMTKEMEDSKKIAADKQEECKHLETVIDEIQEKVSDMEHIIAKKDKDYVEMNFKYSELNTAYEQLKAQLTDHETAFYEFEKTNELLAKTEEDLKSSQDITNKLKEKLINAEELLSMQSHQVSDLTGKVQILQETLDKKETSHKDTESGLQTLEQQHLETKIECQNLKSKVSYFQDLSSRNQALLDQSEERLQEVELALDQSGAEMLETQTRLCEEKTHCSQMVTELESVKANLFSAQEESRQLAEKVERLEEDIDQLQNMNAQVSQSDGFLRTQLIEKARACETLEREIEELKEKMDGSEGEAHEAKLSVENLTLERITLQETNAALENNILVFESKVSSLEQKTESLTFERDQCMAKLNSFEEEKNSVEVKFNALCAKNSQLEIDASSLRKELGIKEEEKSNLEKMCVEQDKIAKDLKCKVKEQETLIENYHDERQTLESRLREAESMCRDLKSDLDAVNEEMSTNAQNQLDLEDQLKEKCSENEVLKSHLDSFEEKTASSVEEKDHVERVKALQNEIEMFKKSDTDNEEKLQMFEKELKAVREREHWKSHRVEELESREKELLEQMADIEATVIVPLETENQELKDEIGIVKQEKDDALAKVSQWDEDGHENDAQQAVEHAHKCLEDALMQRDELEKKVAILLEDISTLEIERESMSKKIADLHTSVEDMAEKCEVAEIEVERLRELERQTSVVEEAETSLMDQVLDLEAREKQLSAELQVLKLKEVLSVACQTEVVEDKTERLNYLEQKVEVLQDAEGRYMDTIFELEEAKASLQAKLMETKSSDNAAKESNLTMSSTDENLSASTVVKSFASITLGQAPQETKDSDSTNDSIGATSVAAETFGSNAAGIAEGISSDYISNLQKQNEELVKELEENSQKLEQMKIKLELLQDSEARLMERLVEFEENKSREKERECELSDELKHNIETLKEENEFLAESVENYKQLYKEEKEKTNALHDRALEDSTIHQELEEAREELSAMQCKIENIQAEHVENLTEKDNHETELNAQLEQSQLREAELEEQVIHLQTREGTLQQLNSELEERVSELQRQAMSLEERLSQSDLRKNELQQETRRLQEVEGHLQQQVTVLQEREQGLEQQLQELDRQIQDQRRRLEEEHSGQSDSGISGDGSKTRYDSFEKDVRRVRSPSPVIEESFSSKASISLSRPPSAKSPPHITSESAPSTHIVSPSPTHSTHKNNSSPSPAQSPVTVSHGHGPAPVAPPRPRGRRSRPTSIDSVSQEELLFLVEELQGREAVLKRRVLDLEAITDVDLPQRVDELERENKQLQETLAQARLGTPQDHQAPEREETYSSLSNPSHFYPGSDSNNNSCGDNNSNARGSRHSGTMLDKPGEVLQQRIKELEHLDTINRNQLSELERDREVLHEIARKDKALIHDLNVRIRELQLSERSLKEQVTSLEVSESSLFSRCEDLDATRARLEDRVHELEVHERRLRELVRRLKLDEERWLGRSGGMETALGELSASESQLKRLLQDSEMEKGGLAERTAYMEARVRELETVEASLAQKVKVLQSSEANLQKKLSQLENSEAAAHSKAGELDVLNADLSQRLQAGLEERAMLAQHLQQMHGQIQELDRRLLASRDSELAYKQHVESLQKNESALQKRVREFELREIDSQARVRELEQTQEMLGDKMAALQRSENRLKYRVQELEGMGGQIPGELTPAQKQKVPQKLEDCQKRVVVLQNHVENLQSQLRENIKQSEQNLASKEGAQTVSVPVTEISQLRARSTLLEEATYQMEELERVNEELNNTIFKLREGKGASGHEVEVEVLKRRLASYKACISKLKSSLSPGQATSLMDPEQDSGPDGETLPARDLRGLESERVLQSVRGLEGGKAKGLPRPSKHGLAPQESPMVQSKVASSASSAPLSLDLSFTEDSSPEMDQSKGSTKVTPDQEESHWRAIEARRIGTVAGSPRGGGATQPDSVPSKPVQVTGKPGGEVATSTPRPSLTGQNRGAKKSGGGVSTPEIEEMTVNLNLQSESELSSHHSHLNKTFDTAQNDTDSSLSPVPPPRRARKGAGNKGMTRGATINSARPHHNSIGEDGVTHNNSSSNESGDANHSEPPRSSAGAVVATTNQKLFFGNGQKKPLPHQPESGDSIANSGPASSNKHSRAPLASFGGQDSFYLPSPTQDVDSQEDDDAPPPPLPTSQPPGSEVLGEGSQGSPSPTQAAGVRKDSLDTSTSGMSIRQRIAMIEKQLQSDQFDSKVDTDHELQWKTQAQESLKQVELLERDNKHMKEDLPPAYRRKEKINKLEKELEEKRRHINTLEIWLSSLDDLLKNKNKQTDREMVEQLQLDLTKLRSELKRVGFRPEGDSMDPAALRTELEHRDREIVSKRNEVQTLAQELRRCKDECRNIEGMRRTALDSLRTLEQEVVELQEKELQLTEALEELDELKNRFASQRQDLRQLLSDRTDLEMTLQKTILERDHLRADLLEAQSARDGLSGRVEGAEARAQDLEGADARCKALESRLDGLNELLIQRVFTRHICFITLPQGFHTFAIYLWGPFHFSHSITENMGHLVFSSLENKPAKETTLKDTEKTREVFEENLLLREKVHQGELELRRLHGLCDDFNNLSARYEELENHKEQAEKRLHPLQAQLERLARKCQQKDILLLELGDELKQNSFRQSRALDELQRMERGMNLEEYNTDFPPLTNGLNSQAPEPRRPHHSRSSSMEELDSHFNPLVTTRERRKRPTPYVNNRPRSADGILGPGGPDRQSPVYHHQPQQVTPFYQMPRRPMGLENIQGKFRVIADYDPSLFSQSARPGLELELVEGDVVTVTGPMDRTGYYEGEVKGRSGLVPANYLLPLQGYTSSGVLPRPSAGGAHRSAAANQSEDQSPEHILDMFNQLHQGAPARRPQASRTSGVPQEAWLPSHHHQRQASPTPDPPCNLHIREGDDGDGTFLLSWQPPKLDDRGCNNGLQVLGYMVYVDNQEYEQVPSAGLCQVVLDGLKSGQSHTLAVQALCGGGQVSPRAQLLFQGVVRTEGYNRGQDQMDGNSGEHRQEREHDTDLSSLLDKVHHKRGHKRKVLALYDYSPDRESPGDFPFLELAFQAGDVLTVYGEPRPDGFLHGEVDGKRGLIPACFVENVLESPRGVQRVPASGRDAREMTV</sequence>
<feature type="coiled-coil region" evidence="9">
    <location>
        <begin position="4423"/>
        <end position="4507"/>
    </location>
</feature>
<evidence type="ECO:0000256" key="7">
    <source>
        <dbReference type="ARBA" id="ARBA00023175"/>
    </source>
</evidence>
<dbReference type="PANTHER" id="PTHR46349:SF6">
    <property type="entry name" value="MYOSIN-6-LIKE"/>
    <property type="match status" value="1"/>
</dbReference>
<feature type="region of interest" description="Disordered" evidence="10">
    <location>
        <begin position="5023"/>
        <end position="5043"/>
    </location>
</feature>
<feature type="coiled-coil region" evidence="9">
    <location>
        <begin position="1264"/>
        <end position="1298"/>
    </location>
</feature>
<evidence type="ECO:0000256" key="1">
    <source>
        <dbReference type="ARBA" id="ARBA00004496"/>
    </source>
</evidence>
<evidence type="ECO:0000313" key="13">
    <source>
        <dbReference type="EMBL" id="KAK3764963.1"/>
    </source>
</evidence>
<keyword evidence="6" id="KW-0518">Myosin</keyword>
<feature type="region of interest" description="Disordered" evidence="10">
    <location>
        <begin position="889"/>
        <end position="908"/>
    </location>
</feature>
<feature type="compositionally biased region" description="Basic and acidic residues" evidence="10">
    <location>
        <begin position="4100"/>
        <end position="4111"/>
    </location>
</feature>
<evidence type="ECO:0000256" key="9">
    <source>
        <dbReference type="SAM" id="Coils"/>
    </source>
</evidence>
<dbReference type="Proteomes" id="UP001283361">
    <property type="component" value="Unassembled WGS sequence"/>
</dbReference>
<evidence type="ECO:0000259" key="12">
    <source>
        <dbReference type="PROSITE" id="PS50853"/>
    </source>
</evidence>
<feature type="compositionally biased region" description="Polar residues" evidence="10">
    <location>
        <begin position="4302"/>
        <end position="4312"/>
    </location>
</feature>
<dbReference type="SMART" id="SM00060">
    <property type="entry name" value="FN3"/>
    <property type="match status" value="1"/>
</dbReference>
<evidence type="ECO:0000256" key="10">
    <source>
        <dbReference type="SAM" id="MobiDB-lite"/>
    </source>
</evidence>
<dbReference type="InterPro" id="IPR036028">
    <property type="entry name" value="SH3-like_dom_sf"/>
</dbReference>
<feature type="region of interest" description="Disordered" evidence="10">
    <location>
        <begin position="1577"/>
        <end position="1607"/>
    </location>
</feature>
<keyword evidence="5" id="KW-0963">Cytoplasm</keyword>
<dbReference type="PROSITE" id="PS50853">
    <property type="entry name" value="FN3"/>
    <property type="match status" value="1"/>
</dbReference>
<feature type="coiled-coil region" evidence="9">
    <location>
        <begin position="331"/>
        <end position="456"/>
    </location>
</feature>
<feature type="compositionally biased region" description="Basic and acidic residues" evidence="10">
    <location>
        <begin position="5204"/>
        <end position="5213"/>
    </location>
</feature>
<feature type="coiled-coil region" evidence="9">
    <location>
        <begin position="4644"/>
        <end position="4681"/>
    </location>
</feature>
<comment type="similarity">
    <text evidence="2">Belongs to the paramyosin family.</text>
</comment>
<evidence type="ECO:0000259" key="11">
    <source>
        <dbReference type="PROSITE" id="PS50002"/>
    </source>
</evidence>
<feature type="compositionally biased region" description="Polar residues" evidence="10">
    <location>
        <begin position="1658"/>
        <end position="1668"/>
    </location>
</feature>
<evidence type="ECO:0000256" key="6">
    <source>
        <dbReference type="ARBA" id="ARBA00023123"/>
    </source>
</evidence>